<proteinExistence type="predicted"/>
<name>A0A1L6TDY4_PISSA</name>
<dbReference type="NCBIfam" id="TIGR03349">
    <property type="entry name" value="IV_VI_DotU"/>
    <property type="match status" value="1"/>
</dbReference>
<dbReference type="InterPro" id="IPR038522">
    <property type="entry name" value="T4/T6SS_DotU_sf"/>
</dbReference>
<dbReference type="Pfam" id="PF09850">
    <property type="entry name" value="DotU"/>
    <property type="match status" value="1"/>
</dbReference>
<evidence type="ECO:0000313" key="1">
    <source>
        <dbReference type="EMBL" id="ALB23623.1"/>
    </source>
</evidence>
<dbReference type="InterPro" id="IPR017732">
    <property type="entry name" value="T4/T6SS_DotU"/>
</dbReference>
<dbReference type="NCBIfam" id="NF038228">
    <property type="entry name" value="IcmH_DotU_IVB"/>
    <property type="match status" value="1"/>
</dbReference>
<dbReference type="Gene3D" id="1.25.40.590">
    <property type="entry name" value="Type IV / VI secretion system, DotU"/>
    <property type="match status" value="1"/>
</dbReference>
<gene>
    <name evidence="1" type="primary">dotU</name>
    <name evidence="1" type="ORF">KU39_2445</name>
</gene>
<dbReference type="EMBL" id="CP012508">
    <property type="protein sequence ID" value="ALB23623.1"/>
    <property type="molecule type" value="Genomic_DNA"/>
</dbReference>
<evidence type="ECO:0000313" key="2">
    <source>
        <dbReference type="Proteomes" id="UP000029558"/>
    </source>
</evidence>
<dbReference type="OrthoDB" id="345640at2"/>
<accession>A0A1L6TDY4</accession>
<dbReference type="PANTHER" id="PTHR38033">
    <property type="entry name" value="MEMBRANE PROTEIN-RELATED"/>
    <property type="match status" value="1"/>
</dbReference>
<dbReference type="RefSeq" id="WP_027242859.1">
    <property type="nucleotide sequence ID" value="NZ_CP012508.1"/>
</dbReference>
<sequence>MSLTVELFNTPENNNSIIISDNLLVQASSPIFSLLFEINYDKKFDIYSLRNRVISNLNAYIEQCNKSSISQEKIKASTYILCCIIDETILLHSWSQKIEWDKASALHFFFNESWGGEKFYKIYQHCLDKVDSFNAILDLIQLAINFGFKGRYGSQTDGDIQLAKINHYLKEKLDKYHPKETNIKTNIINKKPKKTTLIKKTIISSLLFLIIFYIILTVTLYEYSSPTYKLISTLMH</sequence>
<reference evidence="1 2" key="1">
    <citation type="journal article" date="2014" name="Genome Announc.">
        <title>Comparative Genome Analysis of Two Isolates of the Fish Pathogen Piscirickettsia salmonis from Different Hosts Reveals Major Differences in Virulence-Associated Secretion Systems.</title>
        <authorList>
            <person name="Bohle H."/>
            <person name="Henriquez P."/>
            <person name="Grothusen H."/>
            <person name="Navas E."/>
            <person name="Sandoval A."/>
            <person name="Bustamante F."/>
            <person name="Bustos P."/>
            <person name="Mancilla M."/>
        </authorList>
    </citation>
    <scope>NUCLEOTIDE SEQUENCE [LARGE SCALE GENOMIC DNA]</scope>
    <source>
        <strain evidence="2">B1-32597</strain>
    </source>
</reference>
<protein>
    <submittedName>
        <fullName evidence="1">Type VI secretion system protein, DotU</fullName>
    </submittedName>
</protein>
<dbReference type="PANTHER" id="PTHR38033:SF1">
    <property type="entry name" value="DOTU FAMILY TYPE IV_VI SECRETION SYSTEM PROTEIN"/>
    <property type="match status" value="1"/>
</dbReference>
<organism evidence="1 2">
    <name type="scientific">Piscirickettsia salmonis</name>
    <dbReference type="NCBI Taxonomy" id="1238"/>
    <lineage>
        <taxon>Bacteria</taxon>
        <taxon>Pseudomonadati</taxon>
        <taxon>Pseudomonadota</taxon>
        <taxon>Gammaproteobacteria</taxon>
        <taxon>Thiotrichales</taxon>
        <taxon>Piscirickettsiaceae</taxon>
        <taxon>Piscirickettsia</taxon>
    </lineage>
</organism>
<dbReference type="Proteomes" id="UP000029558">
    <property type="component" value="Chromosome"/>
</dbReference>
<dbReference type="AlphaFoldDB" id="A0A1L6TDY4"/>